<dbReference type="AlphaFoldDB" id="G4SVE2"/>
<proteinExistence type="inferred from homology"/>
<feature type="domain" description="L,D-TPase catalytic" evidence="12">
    <location>
        <begin position="109"/>
        <end position="244"/>
    </location>
</feature>
<evidence type="ECO:0000256" key="6">
    <source>
        <dbReference type="ARBA" id="ARBA00022960"/>
    </source>
</evidence>
<keyword evidence="8 9" id="KW-0961">Cell wall biogenesis/degradation</keyword>
<sequence>MIIQKAKLAVIALIFASSSSGIHAAEFDLPKTPGDSLIGDRLEGTDKHPQPHFYTVAAEEDTLLDIARRFYIGQNEILLANPTVDRWLPKEGTQVKIPNSRLLPNAPRKGIVINLPEYRMYYYPPNKSRVVTYPISIGRIDWKTPLGKTRISAKTRNPTWTPPESIKREHAERGDILPNVVPAGPDNPLGLYAMRLAIPGYLIHSTNKPFGVGMSVTHGCIRMLPENIEQLFPNVPVGTDVHIVNQPTKVGWLDDSLYIQVYPNLEKTKISYEDRLEQALELIVRANNNQLPVIEGAALRKALEEKSGRPVLIYKKPEPKTTSHSAKAAL</sequence>
<evidence type="ECO:0000259" key="12">
    <source>
        <dbReference type="PROSITE" id="PS52029"/>
    </source>
</evidence>
<keyword evidence="3" id="KW-0328">Glycosyltransferase</keyword>
<dbReference type="EMBL" id="FO082060">
    <property type="protein sequence ID" value="CCE22914.1"/>
    <property type="molecule type" value="Genomic_DNA"/>
</dbReference>
<dbReference type="InterPro" id="IPR018392">
    <property type="entry name" value="LysM"/>
</dbReference>
<gene>
    <name evidence="13" type="ordered locus">MEALZ_1224</name>
</gene>
<dbReference type="InterPro" id="IPR050979">
    <property type="entry name" value="LD-transpeptidase"/>
</dbReference>
<evidence type="ECO:0000256" key="7">
    <source>
        <dbReference type="ARBA" id="ARBA00022984"/>
    </source>
</evidence>
<evidence type="ECO:0000256" key="2">
    <source>
        <dbReference type="ARBA" id="ARBA00005992"/>
    </source>
</evidence>
<dbReference type="PANTHER" id="PTHR30582">
    <property type="entry name" value="L,D-TRANSPEPTIDASE"/>
    <property type="match status" value="1"/>
</dbReference>
<reference evidence="14" key="1">
    <citation type="journal article" date="2012" name="J. Bacteriol.">
        <title>Genome sequence of the haloalkaliphilic methanotrophic bacterium Methylomicrobium alcaliphilum 20Z.</title>
        <authorList>
            <person name="Vuilleumier S."/>
            <person name="Khmelenina V.N."/>
            <person name="Bringel F."/>
            <person name="Reshetnikov A.S."/>
            <person name="Lajus A."/>
            <person name="Mangenot S."/>
            <person name="Rouy Z."/>
            <person name="Op den Camp H.J."/>
            <person name="Jetten M.S."/>
            <person name="Dispirito A.A."/>
            <person name="Dunfield P."/>
            <person name="Klotz M.G."/>
            <person name="Semrau J.D."/>
            <person name="Stein L.Y."/>
            <person name="Barbe V."/>
            <person name="Medigue C."/>
            <person name="Trotsenko Y.A."/>
            <person name="Kalyuzhnaya M.G."/>
        </authorList>
    </citation>
    <scope>NUCLEOTIDE SEQUENCE [LARGE SCALE GENOMIC DNA]</scope>
    <source>
        <strain evidence="14">DSM 19304 / NCIMB 14124 / VKM B-2133 / 20Z</strain>
    </source>
</reference>
<protein>
    <submittedName>
        <fullName evidence="13">ErfK/YbiS/YcfS/YnhG family protein</fullName>
    </submittedName>
</protein>
<evidence type="ECO:0000256" key="8">
    <source>
        <dbReference type="ARBA" id="ARBA00023316"/>
    </source>
</evidence>
<evidence type="ECO:0000313" key="13">
    <source>
        <dbReference type="EMBL" id="CCE22914.1"/>
    </source>
</evidence>
<dbReference type="CDD" id="cd16913">
    <property type="entry name" value="YkuD_like"/>
    <property type="match status" value="1"/>
</dbReference>
<dbReference type="InterPro" id="IPR038063">
    <property type="entry name" value="Transpep_catalytic_dom"/>
</dbReference>
<feature type="signal peptide" evidence="11">
    <location>
        <begin position="1"/>
        <end position="24"/>
    </location>
</feature>
<dbReference type="Gene3D" id="2.40.440.10">
    <property type="entry name" value="L,D-transpeptidase catalytic domain-like"/>
    <property type="match status" value="1"/>
</dbReference>
<evidence type="ECO:0000313" key="14">
    <source>
        <dbReference type="Proteomes" id="UP000008315"/>
    </source>
</evidence>
<dbReference type="GO" id="GO:0016757">
    <property type="term" value="F:glycosyltransferase activity"/>
    <property type="evidence" value="ECO:0007669"/>
    <property type="project" value="UniProtKB-KW"/>
</dbReference>
<dbReference type="GO" id="GO:0008360">
    <property type="term" value="P:regulation of cell shape"/>
    <property type="evidence" value="ECO:0007669"/>
    <property type="project" value="UniProtKB-UniRule"/>
</dbReference>
<organism evidence="13 14">
    <name type="scientific">Methylotuvimicrobium alcaliphilum (strain DSM 19304 / NCIMB 14124 / VKM B-2133 / 20Z)</name>
    <name type="common">Methylomicrobium alcaliphilum</name>
    <dbReference type="NCBI Taxonomy" id="1091494"/>
    <lineage>
        <taxon>Bacteria</taxon>
        <taxon>Pseudomonadati</taxon>
        <taxon>Pseudomonadota</taxon>
        <taxon>Gammaproteobacteria</taxon>
        <taxon>Methylococcales</taxon>
        <taxon>Methylococcaceae</taxon>
        <taxon>Methylotuvimicrobium</taxon>
    </lineage>
</organism>
<evidence type="ECO:0000256" key="11">
    <source>
        <dbReference type="SAM" id="SignalP"/>
    </source>
</evidence>
<dbReference type="PATRIC" id="fig|271065.3.peg.1247"/>
<dbReference type="SUPFAM" id="SSF141523">
    <property type="entry name" value="L,D-transpeptidase catalytic domain-like"/>
    <property type="match status" value="1"/>
</dbReference>
<keyword evidence="6 9" id="KW-0133">Cell shape</keyword>
<keyword evidence="7 9" id="KW-0573">Peptidoglycan synthesis</keyword>
<feature type="active site" description="Proton donor/acceptor" evidence="9">
    <location>
        <position position="204"/>
    </location>
</feature>
<evidence type="ECO:0000256" key="3">
    <source>
        <dbReference type="ARBA" id="ARBA00022676"/>
    </source>
</evidence>
<dbReference type="RefSeq" id="WP_014147712.1">
    <property type="nucleotide sequence ID" value="NC_016112.1"/>
</dbReference>
<evidence type="ECO:0000256" key="5">
    <source>
        <dbReference type="ARBA" id="ARBA00022801"/>
    </source>
</evidence>
<comment type="similarity">
    <text evidence="2">Belongs to the YkuD family.</text>
</comment>
<dbReference type="STRING" id="1091494.MEALZ_1224"/>
<evidence type="ECO:0000256" key="9">
    <source>
        <dbReference type="PROSITE-ProRule" id="PRU01373"/>
    </source>
</evidence>
<dbReference type="Proteomes" id="UP000008315">
    <property type="component" value="Chromosome"/>
</dbReference>
<dbReference type="PROSITE" id="PS52029">
    <property type="entry name" value="LD_TPASE"/>
    <property type="match status" value="1"/>
</dbReference>
<name>G4SVE2_META2</name>
<keyword evidence="5" id="KW-0378">Hydrolase</keyword>
<dbReference type="GO" id="GO:0071555">
    <property type="term" value="P:cell wall organization"/>
    <property type="evidence" value="ECO:0007669"/>
    <property type="project" value="UniProtKB-UniRule"/>
</dbReference>
<dbReference type="InterPro" id="IPR036779">
    <property type="entry name" value="LysM_dom_sf"/>
</dbReference>
<dbReference type="GO" id="GO:0018104">
    <property type="term" value="P:peptidoglycan-protein cross-linking"/>
    <property type="evidence" value="ECO:0007669"/>
    <property type="project" value="TreeGrafter"/>
</dbReference>
<keyword evidence="4" id="KW-0808">Transferase</keyword>
<feature type="chain" id="PRO_5003468139" evidence="11">
    <location>
        <begin position="25"/>
        <end position="330"/>
    </location>
</feature>
<dbReference type="UniPathway" id="UPA00219"/>
<dbReference type="Gene3D" id="3.10.350.10">
    <property type="entry name" value="LysM domain"/>
    <property type="match status" value="1"/>
</dbReference>
<evidence type="ECO:0000256" key="10">
    <source>
        <dbReference type="SAM" id="MobiDB-lite"/>
    </source>
</evidence>
<dbReference type="KEGG" id="mah:MEALZ_1224"/>
<dbReference type="InterPro" id="IPR005490">
    <property type="entry name" value="LD_TPept_cat_dom"/>
</dbReference>
<evidence type="ECO:0000256" key="1">
    <source>
        <dbReference type="ARBA" id="ARBA00004752"/>
    </source>
</evidence>
<dbReference type="GO" id="GO:0005576">
    <property type="term" value="C:extracellular region"/>
    <property type="evidence" value="ECO:0007669"/>
    <property type="project" value="TreeGrafter"/>
</dbReference>
<keyword evidence="14" id="KW-1185">Reference proteome</keyword>
<accession>G4SVE2</accession>
<dbReference type="GO" id="GO:0071972">
    <property type="term" value="F:peptidoglycan L,D-transpeptidase activity"/>
    <property type="evidence" value="ECO:0007669"/>
    <property type="project" value="TreeGrafter"/>
</dbReference>
<comment type="pathway">
    <text evidence="1 9">Cell wall biogenesis; peptidoglycan biosynthesis.</text>
</comment>
<evidence type="ECO:0000256" key="4">
    <source>
        <dbReference type="ARBA" id="ARBA00022679"/>
    </source>
</evidence>
<dbReference type="PANTHER" id="PTHR30582:SF24">
    <property type="entry name" value="L,D-TRANSPEPTIDASE ERFK_SRFK-RELATED"/>
    <property type="match status" value="1"/>
</dbReference>
<dbReference type="CDD" id="cd00118">
    <property type="entry name" value="LysM"/>
    <property type="match status" value="1"/>
</dbReference>
<dbReference type="Pfam" id="PF03734">
    <property type="entry name" value="YkuD"/>
    <property type="match status" value="1"/>
</dbReference>
<keyword evidence="11" id="KW-0732">Signal</keyword>
<feature type="active site" description="Nucleophile" evidence="9">
    <location>
        <position position="220"/>
    </location>
</feature>
<dbReference type="HOGENOM" id="CLU_046834_1_0_6"/>
<feature type="region of interest" description="Disordered" evidence="10">
    <location>
        <begin position="153"/>
        <end position="173"/>
    </location>
</feature>